<gene>
    <name evidence="3" type="ORF">CLV58_119105</name>
</gene>
<reference evidence="3 4" key="1">
    <citation type="submission" date="2018-03" db="EMBL/GenBank/DDBJ databases">
        <title>Genomic Encyclopedia of Archaeal and Bacterial Type Strains, Phase II (KMG-II): from individual species to whole genera.</title>
        <authorList>
            <person name="Goeker M."/>
        </authorList>
    </citation>
    <scope>NUCLEOTIDE SEQUENCE [LARGE SCALE GENOMIC DNA]</scope>
    <source>
        <strain evidence="3 4">DSM 28354</strain>
    </source>
</reference>
<feature type="coiled-coil region" evidence="1">
    <location>
        <begin position="104"/>
        <end position="198"/>
    </location>
</feature>
<dbReference type="AlphaFoldDB" id="A0A2T0SKN6"/>
<keyword evidence="1" id="KW-0175">Coiled coil</keyword>
<keyword evidence="2" id="KW-0812">Transmembrane</keyword>
<protein>
    <recommendedName>
        <fullName evidence="5">Cell division protein ZapB</fullName>
    </recommendedName>
</protein>
<name>A0A2T0SKN6_9BACT</name>
<organism evidence="3 4">
    <name type="scientific">Spirosoma oryzae</name>
    <dbReference type="NCBI Taxonomy" id="1469603"/>
    <lineage>
        <taxon>Bacteria</taxon>
        <taxon>Pseudomonadati</taxon>
        <taxon>Bacteroidota</taxon>
        <taxon>Cytophagia</taxon>
        <taxon>Cytophagales</taxon>
        <taxon>Cytophagaceae</taxon>
        <taxon>Spirosoma</taxon>
    </lineage>
</organism>
<proteinExistence type="predicted"/>
<keyword evidence="4" id="KW-1185">Reference proteome</keyword>
<feature type="transmembrane region" description="Helical" evidence="2">
    <location>
        <begin position="35"/>
        <end position="56"/>
    </location>
</feature>
<evidence type="ECO:0000256" key="2">
    <source>
        <dbReference type="SAM" id="Phobius"/>
    </source>
</evidence>
<keyword evidence="2" id="KW-1133">Transmembrane helix</keyword>
<evidence type="ECO:0008006" key="5">
    <source>
        <dbReference type="Google" id="ProtNLM"/>
    </source>
</evidence>
<evidence type="ECO:0000313" key="3">
    <source>
        <dbReference type="EMBL" id="PRY33955.1"/>
    </source>
</evidence>
<keyword evidence="2" id="KW-0472">Membrane</keyword>
<dbReference type="Proteomes" id="UP000238375">
    <property type="component" value="Unassembled WGS sequence"/>
</dbReference>
<evidence type="ECO:0000256" key="1">
    <source>
        <dbReference type="SAM" id="Coils"/>
    </source>
</evidence>
<sequence>MNHACDVVGVDIFTTNSNAPVMESRPRNQTNNSRSYLLVALLVLAALNVLLLYFYYQEHQLNKNKDATIAAKTEEVLTVKTRLDSISNELDAKIAEIQRLGGSVDSLMKVKAQLEIDKRELRNLTSFSSKKYDQKIKNYQSLLAQKDQEIARLKEENGILVAKNDSLSTENNTLRTERQSLNDSVSSYSARNRELNEKVTIAAALRAESITIDAINRRGKEKDGGSYKAKRIEKIKVAVKLAPNGLAQQNEKELYMRILDPSGAVISDMATGSGEFTYNGQGMIYTAKQPFTFTNNRQDVTFLYDRGAQRFNVGKHVVEIYCEGFRIGEGEFTVR</sequence>
<accession>A0A2T0SKN6</accession>
<evidence type="ECO:0000313" key="4">
    <source>
        <dbReference type="Proteomes" id="UP000238375"/>
    </source>
</evidence>
<comment type="caution">
    <text evidence="3">The sequence shown here is derived from an EMBL/GenBank/DDBJ whole genome shotgun (WGS) entry which is preliminary data.</text>
</comment>
<dbReference type="EMBL" id="PVTE01000019">
    <property type="protein sequence ID" value="PRY33955.1"/>
    <property type="molecule type" value="Genomic_DNA"/>
</dbReference>